<organism evidence="1 2">
    <name type="scientific">Plasmodium malariae</name>
    <dbReference type="NCBI Taxonomy" id="5858"/>
    <lineage>
        <taxon>Eukaryota</taxon>
        <taxon>Sar</taxon>
        <taxon>Alveolata</taxon>
        <taxon>Apicomplexa</taxon>
        <taxon>Aconoidasida</taxon>
        <taxon>Haemosporida</taxon>
        <taxon>Plasmodiidae</taxon>
        <taxon>Plasmodium</taxon>
        <taxon>Plasmodium (Plasmodium)</taxon>
    </lineage>
</organism>
<dbReference type="Proteomes" id="UP000219799">
    <property type="component" value="Chromosome 12"/>
</dbReference>
<evidence type="ECO:0000313" key="2">
    <source>
        <dbReference type="Proteomes" id="UP000219799"/>
    </source>
</evidence>
<proteinExistence type="predicted"/>
<dbReference type="VEuPathDB" id="PlasmoDB:PmUG01_12078300"/>
<feature type="non-terminal residue" evidence="1">
    <location>
        <position position="102"/>
    </location>
</feature>
<gene>
    <name evidence="1" type="primary">PmlGA01_120070700</name>
    <name evidence="1" type="ORF">PMLGA01_120070700</name>
</gene>
<accession>A0A1C3L1W1</accession>
<dbReference type="AlphaFoldDB" id="A0A1C3L1W1"/>
<reference evidence="1 2" key="1">
    <citation type="submission" date="2016-06" db="EMBL/GenBank/DDBJ databases">
        <authorList>
            <consortium name="Pathogen Informatics"/>
        </authorList>
    </citation>
    <scope>NUCLEOTIDE SEQUENCE [LARGE SCALE GENOMIC DNA]</scope>
    <source>
        <strain evidence="1">PmlGA01</strain>
    </source>
</reference>
<protein>
    <submittedName>
        <fullName evidence="1">DNA primase small subunit, putative</fullName>
    </submittedName>
</protein>
<sequence>MEEQNFFKKGSPHVQKIIDYLPYASAKNIDPLKGVKINELKEFIENNNFNSKELFEKLSNIYGFLTPSNYFKKKETNPNIVIPSYIKEIVFHFTYPRLDINV</sequence>
<evidence type="ECO:0000313" key="1">
    <source>
        <dbReference type="EMBL" id="SBT80540.1"/>
    </source>
</evidence>
<dbReference type="Gene3D" id="3.90.920.10">
    <property type="entry name" value="DNA primase, PRIM domain"/>
    <property type="match status" value="1"/>
</dbReference>
<dbReference type="EMBL" id="LT594500">
    <property type="protein sequence ID" value="SBT80540.1"/>
    <property type="molecule type" value="Genomic_DNA"/>
</dbReference>
<dbReference type="SUPFAM" id="SSF56747">
    <property type="entry name" value="Prim-pol domain"/>
    <property type="match status" value="1"/>
</dbReference>
<name>A0A1C3L1W1_PLAMA</name>